<gene>
    <name evidence="1" type="ORF">SAMN04488570_2979</name>
</gene>
<name>A0A1H1VYI2_9ACTN</name>
<dbReference type="EMBL" id="LT629757">
    <property type="protein sequence ID" value="SDS89813.1"/>
    <property type="molecule type" value="Genomic_DNA"/>
</dbReference>
<dbReference type="CDD" id="cd08865">
    <property type="entry name" value="SRPBCC_10"/>
    <property type="match status" value="1"/>
</dbReference>
<reference evidence="2" key="1">
    <citation type="submission" date="2016-10" db="EMBL/GenBank/DDBJ databases">
        <authorList>
            <person name="Varghese N."/>
            <person name="Submissions S."/>
        </authorList>
    </citation>
    <scope>NUCLEOTIDE SEQUENCE [LARGE SCALE GENOMIC DNA]</scope>
    <source>
        <strain evidence="2">DSM 22127</strain>
    </source>
</reference>
<sequence>MQLRRTVQTDAPPERVFAYLADFTHTEEWDPGTVRTHRVSGDGGVGTTYANTSRFLGRETDLTYEVLRHEPDRVVQLRGRNKTVTALDTMEIAPHGSGSTVTYTADFEFSGVARYVAPLLRPALKKLGDEAEAGLRTHLGRL</sequence>
<evidence type="ECO:0000313" key="2">
    <source>
        <dbReference type="Proteomes" id="UP000198859"/>
    </source>
</evidence>
<dbReference type="InterPro" id="IPR019587">
    <property type="entry name" value="Polyketide_cyclase/dehydratase"/>
</dbReference>
<accession>A0A1H1VYI2</accession>
<dbReference type="STRING" id="642780.SAMN04488570_2979"/>
<dbReference type="Gene3D" id="3.30.530.20">
    <property type="match status" value="1"/>
</dbReference>
<dbReference type="Pfam" id="PF10604">
    <property type="entry name" value="Polyketide_cyc2"/>
    <property type="match status" value="1"/>
</dbReference>
<dbReference type="AlphaFoldDB" id="A0A1H1VYI2"/>
<protein>
    <submittedName>
        <fullName evidence="1">Carbon monoxide dehydrogenase subunit G</fullName>
    </submittedName>
</protein>
<dbReference type="InterPro" id="IPR023393">
    <property type="entry name" value="START-like_dom_sf"/>
</dbReference>
<evidence type="ECO:0000313" key="1">
    <source>
        <dbReference type="EMBL" id="SDS89813.1"/>
    </source>
</evidence>
<organism evidence="1 2">
    <name type="scientific">Nocardioides scoriae</name>
    <dbReference type="NCBI Taxonomy" id="642780"/>
    <lineage>
        <taxon>Bacteria</taxon>
        <taxon>Bacillati</taxon>
        <taxon>Actinomycetota</taxon>
        <taxon>Actinomycetes</taxon>
        <taxon>Propionibacteriales</taxon>
        <taxon>Nocardioidaceae</taxon>
        <taxon>Nocardioides</taxon>
    </lineage>
</organism>
<dbReference type="SUPFAM" id="SSF55961">
    <property type="entry name" value="Bet v1-like"/>
    <property type="match status" value="1"/>
</dbReference>
<keyword evidence="2" id="KW-1185">Reference proteome</keyword>
<dbReference type="Proteomes" id="UP000198859">
    <property type="component" value="Chromosome I"/>
</dbReference>
<dbReference type="OrthoDB" id="3371087at2"/>
<proteinExistence type="predicted"/>
<dbReference type="RefSeq" id="WP_091731208.1">
    <property type="nucleotide sequence ID" value="NZ_LT629757.1"/>
</dbReference>